<evidence type="ECO:0000313" key="3">
    <source>
        <dbReference type="Proteomes" id="UP000182227"/>
    </source>
</evidence>
<protein>
    <submittedName>
        <fullName evidence="2">Uncharacterized protein</fullName>
    </submittedName>
</protein>
<dbReference type="EMBL" id="CTEF01000002">
    <property type="protein sequence ID" value="CQD16058.1"/>
    <property type="molecule type" value="Genomic_DNA"/>
</dbReference>
<feature type="compositionally biased region" description="Polar residues" evidence="1">
    <location>
        <begin position="131"/>
        <end position="140"/>
    </location>
</feature>
<organism evidence="2 3">
    <name type="scientific">Mycolicibacterium conceptionense</name>
    <dbReference type="NCBI Taxonomy" id="451644"/>
    <lineage>
        <taxon>Bacteria</taxon>
        <taxon>Bacillati</taxon>
        <taxon>Actinomycetota</taxon>
        <taxon>Actinomycetes</taxon>
        <taxon>Mycobacteriales</taxon>
        <taxon>Mycobacteriaceae</taxon>
        <taxon>Mycolicibacterium</taxon>
    </lineage>
</organism>
<sequence>MTLRRELFPRGDCDRFFRCRTRQFRPAPDQLIANTVATEPAERKVPGGRPRNSLHGPPPRRPGTLGTASGGSSHAPVPPPHIARSDHIELVADSSPERPLEVVPIGARERRAPRPSDSGMPTAGGKRTTGRETNAPTFDSNRPIRKRVTPGHSGFPLYGEVNKPRSRAWQRIFRAFLEAEKYLRPWGNGWTPAGLPACPHKRKRHGPRREQRP</sequence>
<dbReference type="Proteomes" id="UP000182227">
    <property type="component" value="Unassembled WGS sequence"/>
</dbReference>
<evidence type="ECO:0000313" key="2">
    <source>
        <dbReference type="EMBL" id="CQD16058.1"/>
    </source>
</evidence>
<reference evidence="2 3" key="1">
    <citation type="submission" date="2015-03" db="EMBL/GenBank/DDBJ databases">
        <authorList>
            <person name="Murphy D."/>
        </authorList>
    </citation>
    <scope>NUCLEOTIDE SEQUENCE [LARGE SCALE GENOMIC DNA]</scope>
    <source>
        <strain evidence="2 3">D16</strain>
    </source>
</reference>
<proteinExistence type="predicted"/>
<feature type="compositionally biased region" description="Basic and acidic residues" evidence="1">
    <location>
        <begin position="83"/>
        <end position="100"/>
    </location>
</feature>
<accession>A0A0U1DGT4</accession>
<dbReference type="AlphaFoldDB" id="A0A0U1DGT4"/>
<feature type="region of interest" description="Disordered" evidence="1">
    <location>
        <begin position="30"/>
        <end position="155"/>
    </location>
</feature>
<gene>
    <name evidence="2" type="ORF">BN970_03397</name>
</gene>
<name>A0A0U1DGT4_9MYCO</name>
<evidence type="ECO:0000256" key="1">
    <source>
        <dbReference type="SAM" id="MobiDB-lite"/>
    </source>
</evidence>
<feature type="region of interest" description="Disordered" evidence="1">
    <location>
        <begin position="188"/>
        <end position="213"/>
    </location>
</feature>